<dbReference type="EMBL" id="LUUG01000082">
    <property type="protein sequence ID" value="OAI02902.1"/>
    <property type="molecule type" value="Genomic_DNA"/>
</dbReference>
<dbReference type="SUPFAM" id="SSF51556">
    <property type="entry name" value="Metallo-dependent hydrolases"/>
    <property type="match status" value="1"/>
</dbReference>
<evidence type="ECO:0000313" key="4">
    <source>
        <dbReference type="Proteomes" id="UP000078090"/>
    </source>
</evidence>
<dbReference type="NCBIfam" id="NF005791">
    <property type="entry name" value="PRK07627.1"/>
    <property type="match status" value="1"/>
</dbReference>
<sequence>MTKILIKNGHIIDPANNIDANGIVCIADGNIVSVLEQAADFTAEQIIDASGQIVCPGFVDLSVRLREPGQTQKGNILSETRAALSAGVTSLCLPPDTKPCIDSPAVVEFIKDKAEKADYPQIHSIGALTQRLAGSELSAMFALKQAGCIAVSNASEPLGNLLILRRAMEYSSSHDLLLMFRANEAALSGKGCAHEGAVASRYGLPGIPEAAESIALAQCLELAELTGCRVHISQISCKQSVIKLQQAKKYGLNVTADVAIHQLHLTEDNITPFDSNYHVLPPLRSAIDRQYLREALVNGTIDAICSDHQPHDLDAKLGAFPETEAGVAALETLLPLTLALTQQHRIGLSQAIASLTCKPAQILGLATGALTPGYAADVCIFDPQASWQVNRDNWHSAGCNTPYWQQTLTGRVTHTLLAGKTVYRLAELS</sequence>
<dbReference type="GO" id="GO:0004038">
    <property type="term" value="F:allantoinase activity"/>
    <property type="evidence" value="ECO:0007669"/>
    <property type="project" value="TreeGrafter"/>
</dbReference>
<gene>
    <name evidence="3" type="ORF">A1332_03120</name>
</gene>
<dbReference type="GO" id="GO:0004151">
    <property type="term" value="F:dihydroorotase activity"/>
    <property type="evidence" value="ECO:0007669"/>
    <property type="project" value="InterPro"/>
</dbReference>
<dbReference type="Proteomes" id="UP000078090">
    <property type="component" value="Unassembled WGS sequence"/>
</dbReference>
<dbReference type="GO" id="GO:0006145">
    <property type="term" value="P:purine nucleobase catabolic process"/>
    <property type="evidence" value="ECO:0007669"/>
    <property type="project" value="TreeGrafter"/>
</dbReference>
<accession>A0A177MB32</accession>
<dbReference type="GO" id="GO:0046872">
    <property type="term" value="F:metal ion binding"/>
    <property type="evidence" value="ECO:0007669"/>
    <property type="project" value="InterPro"/>
</dbReference>
<evidence type="ECO:0000259" key="2">
    <source>
        <dbReference type="Pfam" id="PF12890"/>
    </source>
</evidence>
<organism evidence="3 4">
    <name type="scientific">Methylomonas methanica</name>
    <dbReference type="NCBI Taxonomy" id="421"/>
    <lineage>
        <taxon>Bacteria</taxon>
        <taxon>Pseudomonadati</taxon>
        <taxon>Pseudomonadota</taxon>
        <taxon>Gammaproteobacteria</taxon>
        <taxon>Methylococcales</taxon>
        <taxon>Methylococcaceae</taxon>
        <taxon>Methylomonas</taxon>
    </lineage>
</organism>
<protein>
    <submittedName>
        <fullName evidence="3">Dihydroorotase</fullName>
    </submittedName>
</protein>
<dbReference type="GO" id="GO:0005737">
    <property type="term" value="C:cytoplasm"/>
    <property type="evidence" value="ECO:0007669"/>
    <property type="project" value="TreeGrafter"/>
</dbReference>
<dbReference type="PANTHER" id="PTHR43668">
    <property type="entry name" value="ALLANTOINASE"/>
    <property type="match status" value="1"/>
</dbReference>
<name>A0A177MB32_METMH</name>
<dbReference type="InterPro" id="IPR024403">
    <property type="entry name" value="DHOase_cat"/>
</dbReference>
<dbReference type="Gene3D" id="3.20.20.140">
    <property type="entry name" value="Metal-dependent hydrolases"/>
    <property type="match status" value="1"/>
</dbReference>
<dbReference type="RefSeq" id="WP_064009292.1">
    <property type="nucleotide sequence ID" value="NZ_LUUG01000082.1"/>
</dbReference>
<dbReference type="OrthoDB" id="5687299at2"/>
<dbReference type="Pfam" id="PF12890">
    <property type="entry name" value="DHOase"/>
    <property type="match status" value="1"/>
</dbReference>
<dbReference type="Gene3D" id="2.30.40.10">
    <property type="entry name" value="Urease, subunit C, domain 1"/>
    <property type="match status" value="1"/>
</dbReference>
<dbReference type="PANTHER" id="PTHR43668:SF2">
    <property type="entry name" value="ALLANTOINASE"/>
    <property type="match status" value="1"/>
</dbReference>
<keyword evidence="1" id="KW-0665">Pyrimidine biosynthesis</keyword>
<dbReference type="InterPro" id="IPR004722">
    <property type="entry name" value="DHOase"/>
</dbReference>
<comment type="caution">
    <text evidence="3">The sequence shown here is derived from an EMBL/GenBank/DDBJ whole genome shotgun (WGS) entry which is preliminary data.</text>
</comment>
<dbReference type="InterPro" id="IPR011059">
    <property type="entry name" value="Metal-dep_hydrolase_composite"/>
</dbReference>
<dbReference type="CDD" id="cd01317">
    <property type="entry name" value="DHOase_IIa"/>
    <property type="match status" value="1"/>
</dbReference>
<reference evidence="4" key="1">
    <citation type="submission" date="2016-03" db="EMBL/GenBank/DDBJ databases">
        <authorList>
            <person name="Heylen K."/>
            <person name="De Vos P."/>
            <person name="Vekeman B."/>
        </authorList>
    </citation>
    <scope>NUCLEOTIDE SEQUENCE [LARGE SCALE GENOMIC DNA]</scope>
    <source>
        <strain evidence="4">R-45363</strain>
    </source>
</reference>
<dbReference type="AlphaFoldDB" id="A0A177MB32"/>
<dbReference type="GO" id="GO:0006221">
    <property type="term" value="P:pyrimidine nucleotide biosynthetic process"/>
    <property type="evidence" value="ECO:0007669"/>
    <property type="project" value="UniProtKB-KW"/>
</dbReference>
<proteinExistence type="predicted"/>
<evidence type="ECO:0000313" key="3">
    <source>
        <dbReference type="EMBL" id="OAI02902.1"/>
    </source>
</evidence>
<dbReference type="SUPFAM" id="SSF51338">
    <property type="entry name" value="Composite domain of metallo-dependent hydrolases"/>
    <property type="match status" value="1"/>
</dbReference>
<feature type="domain" description="Dihydroorotase catalytic" evidence="2">
    <location>
        <begin position="51"/>
        <end position="240"/>
    </location>
</feature>
<dbReference type="NCBIfam" id="TIGR00857">
    <property type="entry name" value="pyrC_multi"/>
    <property type="match status" value="1"/>
</dbReference>
<dbReference type="InterPro" id="IPR050138">
    <property type="entry name" value="DHOase/Allantoinase_Hydrolase"/>
</dbReference>
<evidence type="ECO:0000256" key="1">
    <source>
        <dbReference type="ARBA" id="ARBA00022975"/>
    </source>
</evidence>
<dbReference type="InterPro" id="IPR032466">
    <property type="entry name" value="Metal_Hydrolase"/>
</dbReference>